<feature type="region of interest" description="Disordered" evidence="1">
    <location>
        <begin position="1"/>
        <end position="25"/>
    </location>
</feature>
<organism evidence="2 3">
    <name type="scientific">Fragilariopsis cylindrus CCMP1102</name>
    <dbReference type="NCBI Taxonomy" id="635003"/>
    <lineage>
        <taxon>Eukaryota</taxon>
        <taxon>Sar</taxon>
        <taxon>Stramenopiles</taxon>
        <taxon>Ochrophyta</taxon>
        <taxon>Bacillariophyta</taxon>
        <taxon>Bacillariophyceae</taxon>
        <taxon>Bacillariophycidae</taxon>
        <taxon>Bacillariales</taxon>
        <taxon>Bacillariaceae</taxon>
        <taxon>Fragilariopsis</taxon>
    </lineage>
</organism>
<feature type="compositionally biased region" description="Basic and acidic residues" evidence="1">
    <location>
        <begin position="1"/>
        <end position="22"/>
    </location>
</feature>
<name>A0A1E7EQ16_9STRA</name>
<feature type="compositionally biased region" description="Basic and acidic residues" evidence="1">
    <location>
        <begin position="154"/>
        <end position="169"/>
    </location>
</feature>
<evidence type="ECO:0000313" key="3">
    <source>
        <dbReference type="Proteomes" id="UP000095751"/>
    </source>
</evidence>
<dbReference type="OrthoDB" id="408541at2759"/>
<feature type="region of interest" description="Disordered" evidence="1">
    <location>
        <begin position="148"/>
        <end position="176"/>
    </location>
</feature>
<evidence type="ECO:0000313" key="2">
    <source>
        <dbReference type="EMBL" id="OEU08021.1"/>
    </source>
</evidence>
<protein>
    <submittedName>
        <fullName evidence="2">Uncharacterized protein</fullName>
    </submittedName>
</protein>
<sequence>MKEEADAEEVCNKVEVEKDNGDKKKRRKKKKKILLLVLDATWNHAREMHMANIRLHQYPTNMLRLALEKDDLLIDNNSKEFQPGRFRVRGKASKKGYKKKKKSKKYIKSSNNNAAVLDDEDEDEEPLDGSWMSTAECIAWIVSKIEEQEQGEQQNEHNEHDKRADEKQQTKSSASTIVVDNASGTATTLTSSLSLYEILMKPLDLMVLKWKSFVDNSSNNNNHHKHDR</sequence>
<proteinExistence type="predicted"/>
<dbReference type="InParanoid" id="A0A1E7EQ16"/>
<reference evidence="2 3" key="1">
    <citation type="submission" date="2016-09" db="EMBL/GenBank/DDBJ databases">
        <title>Extensive genetic diversity and differential bi-allelic expression allows diatom success in the polar Southern Ocean.</title>
        <authorList>
            <consortium name="DOE Joint Genome Institute"/>
            <person name="Mock T."/>
            <person name="Otillar R.P."/>
            <person name="Strauss J."/>
            <person name="Dupont C."/>
            <person name="Frickenhaus S."/>
            <person name="Maumus F."/>
            <person name="Mcmullan M."/>
            <person name="Sanges R."/>
            <person name="Schmutz J."/>
            <person name="Toseland A."/>
            <person name="Valas R."/>
            <person name="Veluchamy A."/>
            <person name="Ward B.J."/>
            <person name="Allen A."/>
            <person name="Barry K."/>
            <person name="Falciatore A."/>
            <person name="Ferrante M."/>
            <person name="Fortunato A.E."/>
            <person name="Gloeckner G."/>
            <person name="Gruber A."/>
            <person name="Hipkin R."/>
            <person name="Janech M."/>
            <person name="Kroth P."/>
            <person name="Leese F."/>
            <person name="Lindquist E."/>
            <person name="Lyon B.R."/>
            <person name="Martin J."/>
            <person name="Mayer C."/>
            <person name="Parker M."/>
            <person name="Quesneville H."/>
            <person name="Raymond J."/>
            <person name="Uhlig C."/>
            <person name="Valentin K.U."/>
            <person name="Worden A.Z."/>
            <person name="Armbrust E.V."/>
            <person name="Bowler C."/>
            <person name="Green B."/>
            <person name="Moulton V."/>
            <person name="Van Oosterhout C."/>
            <person name="Grigoriev I."/>
        </authorList>
    </citation>
    <scope>NUCLEOTIDE SEQUENCE [LARGE SCALE GENOMIC DNA]</scope>
    <source>
        <strain evidence="2 3">CCMP1102</strain>
    </source>
</reference>
<accession>A0A1E7EQ16</accession>
<gene>
    <name evidence="2" type="ORF">FRACYDRAFT_250241</name>
</gene>
<evidence type="ECO:0000256" key="1">
    <source>
        <dbReference type="SAM" id="MobiDB-lite"/>
    </source>
</evidence>
<dbReference type="KEGG" id="fcy:FRACYDRAFT_250241"/>
<dbReference type="AlphaFoldDB" id="A0A1E7EQ16"/>
<dbReference type="Proteomes" id="UP000095751">
    <property type="component" value="Unassembled WGS sequence"/>
</dbReference>
<keyword evidence="3" id="KW-1185">Reference proteome</keyword>
<dbReference type="EMBL" id="KV784382">
    <property type="protein sequence ID" value="OEU08021.1"/>
    <property type="molecule type" value="Genomic_DNA"/>
</dbReference>